<dbReference type="PANTHER" id="PTHR47331:SF5">
    <property type="entry name" value="RIBONUCLEASE H"/>
    <property type="match status" value="1"/>
</dbReference>
<dbReference type="Pfam" id="PF03564">
    <property type="entry name" value="DUF1759"/>
    <property type="match status" value="1"/>
</dbReference>
<organism evidence="2 3">
    <name type="scientific">Araneus ventricosus</name>
    <name type="common">Orbweaver spider</name>
    <name type="synonym">Epeira ventricosa</name>
    <dbReference type="NCBI Taxonomy" id="182803"/>
    <lineage>
        <taxon>Eukaryota</taxon>
        <taxon>Metazoa</taxon>
        <taxon>Ecdysozoa</taxon>
        <taxon>Arthropoda</taxon>
        <taxon>Chelicerata</taxon>
        <taxon>Arachnida</taxon>
        <taxon>Araneae</taxon>
        <taxon>Araneomorphae</taxon>
        <taxon>Entelegynae</taxon>
        <taxon>Araneoidea</taxon>
        <taxon>Araneidae</taxon>
        <taxon>Araneus</taxon>
    </lineage>
</organism>
<name>A0A4Y2JJ83_ARAVE</name>
<dbReference type="Proteomes" id="UP000499080">
    <property type="component" value="Unassembled WGS sequence"/>
</dbReference>
<dbReference type="SUPFAM" id="SSF56672">
    <property type="entry name" value="DNA/RNA polymerases"/>
    <property type="match status" value="1"/>
</dbReference>
<gene>
    <name evidence="2" type="ORF">AVEN_32552_1</name>
</gene>
<dbReference type="Pfam" id="PF05380">
    <property type="entry name" value="Peptidase_A17"/>
    <property type="match status" value="1"/>
</dbReference>
<feature type="domain" description="DUF1758" evidence="1">
    <location>
        <begin position="436"/>
        <end position="583"/>
    </location>
</feature>
<protein>
    <recommendedName>
        <fullName evidence="1">DUF1758 domain-containing protein</fullName>
    </recommendedName>
</protein>
<dbReference type="PANTHER" id="PTHR47331">
    <property type="entry name" value="PHD-TYPE DOMAIN-CONTAINING PROTEIN"/>
    <property type="match status" value="1"/>
</dbReference>
<comment type="caution">
    <text evidence="2">The sequence shown here is derived from an EMBL/GenBank/DDBJ whole genome shotgun (WGS) entry which is preliminary data.</text>
</comment>
<dbReference type="GO" id="GO:0071897">
    <property type="term" value="P:DNA biosynthetic process"/>
    <property type="evidence" value="ECO:0007669"/>
    <property type="project" value="UniProtKB-ARBA"/>
</dbReference>
<evidence type="ECO:0000313" key="2">
    <source>
        <dbReference type="EMBL" id="GBM89499.1"/>
    </source>
</evidence>
<dbReference type="Pfam" id="PF05585">
    <property type="entry name" value="DUF1758"/>
    <property type="match status" value="1"/>
</dbReference>
<reference evidence="2 3" key="1">
    <citation type="journal article" date="2019" name="Sci. Rep.">
        <title>Orb-weaving spider Araneus ventricosus genome elucidates the spidroin gene catalogue.</title>
        <authorList>
            <person name="Kono N."/>
            <person name="Nakamura H."/>
            <person name="Ohtoshi R."/>
            <person name="Moran D.A.P."/>
            <person name="Shinohara A."/>
            <person name="Yoshida Y."/>
            <person name="Fujiwara M."/>
            <person name="Mori M."/>
            <person name="Tomita M."/>
            <person name="Arakawa K."/>
        </authorList>
    </citation>
    <scope>NUCLEOTIDE SEQUENCE [LARGE SCALE GENOMIC DNA]</scope>
</reference>
<accession>A0A4Y2JJ83</accession>
<sequence length="1215" mass="138497">MAGDELKDFLTKKRVLKAQLTKFKEKIDFEKIDKSEGDLIVDKCKELKKKFEDIFDAIYTACDETVIDSYVEEQESILENIDETYLTVVRKFKTSNCSSSKTEVSDSVKLPKLSLPTFTGNINEWITYKDLFNAAVNNNSSLSDSQRLTYLKLSLKYEAFKIIQSIPVSDSNYKIAWNLLEERYSNKREQVFALIKRLMSLQQIQSESTTALLNLVDNINEIIRSLDILKQNLENFSDTLILYIILQKLDSSSRMWLERQLKKDEIPKLSNLIEFLKDHARTLQHSKPSSNKYQKCYKSTSLLSNFKCVYCNEDHTLQKCSKFLNLHVDQRVGFVKSKHLCFACLSHLHMVKKRKSTSSCKHCQKRHNTLLHIDRNLKVQNQGLSPQAEVFVPSSEPTTSNMVPSTSVCANNLVKEKQNTNVLLCNAVVNILNSKNQLVSARCILDSSSQKSYIKRSLVKKLGLNVKNKSISVSCLGAAETIASGEIDFTFTPHFNQKFHVKTSAFLIEKITDNIPTINIPQSLKDSFTDLLLADPNFHNASEIDVLLGVNVFLSLMKGETIKRDERLPFALSTKLGWVIAGSTAFPVENLEETSVSYLSVNTELIQFFLEQIPTSSSFTKEENLSEKHFIENYARNDKGRYSVKLPFKAERQELGDSKGLAFRQFLNLEKKLLKIPNVYQQYKDFMSEYLSLGHMEEVDENSVDVKHEHFYIPHHHVIKESSLTTRLRVVFNASAKSSSGVSLNDTLMIGPKNQDDLFAILLRFRSHNIAVTTSEVLLHNCYVDDVLFGADTLEEAEKLIPELQELLCSGGFKLHKWCSNEKSVLERDLKTEDSKNSYEIIDAKSIKILGLEWEPTLDEFYCNFEISNDGDLPTKRTILSSVSKIFDPLSWLAPFIIGAKTLIQSIWTFQISWDDPVPEEINKKWTVLRNQLHHLKSICIPRRVLLPNATKIELHAFCDASEKAYAAVIYLKSINDSSISVKLLTSKPRVAPLKTASIPRLELCSALLLCHLVQAVRNSLKIQIDSTYAWTDSMIVLSWIQSESSRWKTFVANRVSEIQSVLPSEVWNHIRGKENPADCASRGILPSELKSHSLWWAGPSWLCENNIDYSNQHLFCEDTLIEERKKTSCAVRIVPLELSIIDKYSSFAKLLRIVAWCFRFLHNAKSPSNKTKGFLTTLEIKCARNALVKIVQNQELASELNILRKGKPLNSKSK</sequence>
<dbReference type="InterPro" id="IPR008042">
    <property type="entry name" value="Retrotrans_Pao"/>
</dbReference>
<evidence type="ECO:0000313" key="3">
    <source>
        <dbReference type="Proteomes" id="UP000499080"/>
    </source>
</evidence>
<dbReference type="OrthoDB" id="8033604at2759"/>
<dbReference type="InterPro" id="IPR043502">
    <property type="entry name" value="DNA/RNA_pol_sf"/>
</dbReference>
<dbReference type="InterPro" id="IPR008737">
    <property type="entry name" value="DUF1758"/>
</dbReference>
<keyword evidence="3" id="KW-1185">Reference proteome</keyword>
<evidence type="ECO:0000259" key="1">
    <source>
        <dbReference type="Pfam" id="PF05585"/>
    </source>
</evidence>
<proteinExistence type="predicted"/>
<dbReference type="AlphaFoldDB" id="A0A4Y2JJ83"/>
<dbReference type="InterPro" id="IPR005312">
    <property type="entry name" value="DUF1759"/>
</dbReference>
<dbReference type="EMBL" id="BGPR01003544">
    <property type="protein sequence ID" value="GBM89499.1"/>
    <property type="molecule type" value="Genomic_DNA"/>
</dbReference>